<gene>
    <name evidence="1" type="ORF">CCM_00378</name>
</gene>
<dbReference type="HOGENOM" id="CLU_2573801_0_0_1"/>
<dbReference type="InParanoid" id="G3J3P8"/>
<protein>
    <submittedName>
        <fullName evidence="1">Uncharacterized protein</fullName>
    </submittedName>
</protein>
<dbReference type="GeneID" id="18162413"/>
<evidence type="ECO:0000313" key="1">
    <source>
        <dbReference type="EMBL" id="EGX95724.1"/>
    </source>
</evidence>
<reference evidence="1 2" key="1">
    <citation type="journal article" date="2011" name="Genome Biol.">
        <title>Genome sequence of the insect pathogenic fungus Cordyceps militaris, a valued traditional Chinese medicine.</title>
        <authorList>
            <person name="Zheng P."/>
            <person name="Xia Y."/>
            <person name="Xiao G."/>
            <person name="Xiong C."/>
            <person name="Hu X."/>
            <person name="Zhang S."/>
            <person name="Zheng H."/>
            <person name="Huang Y."/>
            <person name="Zhou Y."/>
            <person name="Wang S."/>
            <person name="Zhao G.P."/>
            <person name="Liu X."/>
            <person name="St Leger R.J."/>
            <person name="Wang C."/>
        </authorList>
    </citation>
    <scope>NUCLEOTIDE SEQUENCE [LARGE SCALE GENOMIC DNA]</scope>
    <source>
        <strain evidence="1 2">CM01</strain>
    </source>
</reference>
<organism evidence="1 2">
    <name type="scientific">Cordyceps militaris (strain CM01)</name>
    <name type="common">Caterpillar fungus</name>
    <dbReference type="NCBI Taxonomy" id="983644"/>
    <lineage>
        <taxon>Eukaryota</taxon>
        <taxon>Fungi</taxon>
        <taxon>Dikarya</taxon>
        <taxon>Ascomycota</taxon>
        <taxon>Pezizomycotina</taxon>
        <taxon>Sordariomycetes</taxon>
        <taxon>Hypocreomycetidae</taxon>
        <taxon>Hypocreales</taxon>
        <taxon>Cordycipitaceae</taxon>
        <taxon>Cordyceps</taxon>
    </lineage>
</organism>
<dbReference type="EMBL" id="JH126399">
    <property type="protein sequence ID" value="EGX95724.1"/>
    <property type="molecule type" value="Genomic_DNA"/>
</dbReference>
<dbReference type="Proteomes" id="UP000001610">
    <property type="component" value="Unassembled WGS sequence"/>
</dbReference>
<evidence type="ECO:0000313" key="2">
    <source>
        <dbReference type="Proteomes" id="UP000001610"/>
    </source>
</evidence>
<name>G3J3P8_CORMM</name>
<proteinExistence type="predicted"/>
<dbReference type="AlphaFoldDB" id="G3J3P8"/>
<dbReference type="KEGG" id="cmt:CCM_00378"/>
<sequence length="81" mass="8851">MAHTVGHKSSVVRVSIYTKTIGAVKAAGALPDGRYTALPVIDKLLISPVILYIPFWDEMSPTHIDRSWNLDIVTVICFGPS</sequence>
<accession>G3J3P8</accession>
<keyword evidence="2" id="KW-1185">Reference proteome</keyword>
<dbReference type="VEuPathDB" id="FungiDB:CCM_00378"/>
<dbReference type="RefSeq" id="XP_006665601.1">
    <property type="nucleotide sequence ID" value="XM_006665538.1"/>
</dbReference>